<protein>
    <submittedName>
        <fullName evidence="1">Uncharacterized protein</fullName>
    </submittedName>
</protein>
<organism evidence="1 2">
    <name type="scientific">Ixodes persulcatus</name>
    <name type="common">Taiga tick</name>
    <dbReference type="NCBI Taxonomy" id="34615"/>
    <lineage>
        <taxon>Eukaryota</taxon>
        <taxon>Metazoa</taxon>
        <taxon>Ecdysozoa</taxon>
        <taxon>Arthropoda</taxon>
        <taxon>Chelicerata</taxon>
        <taxon>Arachnida</taxon>
        <taxon>Acari</taxon>
        <taxon>Parasitiformes</taxon>
        <taxon>Ixodida</taxon>
        <taxon>Ixodoidea</taxon>
        <taxon>Ixodidae</taxon>
        <taxon>Ixodinae</taxon>
        <taxon>Ixodes</taxon>
    </lineage>
</organism>
<evidence type="ECO:0000313" key="2">
    <source>
        <dbReference type="Proteomes" id="UP000805193"/>
    </source>
</evidence>
<accession>A0AC60PL79</accession>
<dbReference type="EMBL" id="JABSTQ010010337">
    <property type="protein sequence ID" value="KAG0421663.1"/>
    <property type="molecule type" value="Genomic_DNA"/>
</dbReference>
<keyword evidence="2" id="KW-1185">Reference proteome</keyword>
<gene>
    <name evidence="1" type="ORF">HPB47_002459</name>
</gene>
<sequence length="101" mass="11191">MDLLLYYPSIKENAGNVTDRSKIHADVPFKEESAPQRTRASGHDAWPMWTSRTVARSTGSKGRRDSNIRPTLWLATNARSDNAAGKETCAGCETLNSARRL</sequence>
<proteinExistence type="predicted"/>
<dbReference type="Proteomes" id="UP000805193">
    <property type="component" value="Unassembled WGS sequence"/>
</dbReference>
<name>A0AC60PL79_IXOPE</name>
<comment type="caution">
    <text evidence="1">The sequence shown here is derived from an EMBL/GenBank/DDBJ whole genome shotgun (WGS) entry which is preliminary data.</text>
</comment>
<reference evidence="1 2" key="1">
    <citation type="journal article" date="2020" name="Cell">
        <title>Large-Scale Comparative Analyses of Tick Genomes Elucidate Their Genetic Diversity and Vector Capacities.</title>
        <authorList>
            <consortium name="Tick Genome and Microbiome Consortium (TIGMIC)"/>
            <person name="Jia N."/>
            <person name="Wang J."/>
            <person name="Shi W."/>
            <person name="Du L."/>
            <person name="Sun Y."/>
            <person name="Zhan W."/>
            <person name="Jiang J.F."/>
            <person name="Wang Q."/>
            <person name="Zhang B."/>
            <person name="Ji P."/>
            <person name="Bell-Sakyi L."/>
            <person name="Cui X.M."/>
            <person name="Yuan T.T."/>
            <person name="Jiang B.G."/>
            <person name="Yang W.F."/>
            <person name="Lam T.T."/>
            <person name="Chang Q.C."/>
            <person name="Ding S.J."/>
            <person name="Wang X.J."/>
            <person name="Zhu J.G."/>
            <person name="Ruan X.D."/>
            <person name="Zhao L."/>
            <person name="Wei J.T."/>
            <person name="Ye R.Z."/>
            <person name="Que T.C."/>
            <person name="Du C.H."/>
            <person name="Zhou Y.H."/>
            <person name="Cheng J.X."/>
            <person name="Dai P.F."/>
            <person name="Guo W.B."/>
            <person name="Han X.H."/>
            <person name="Huang E.J."/>
            <person name="Li L.F."/>
            <person name="Wei W."/>
            <person name="Gao Y.C."/>
            <person name="Liu J.Z."/>
            <person name="Shao H.Z."/>
            <person name="Wang X."/>
            <person name="Wang C.C."/>
            <person name="Yang T.C."/>
            <person name="Huo Q.B."/>
            <person name="Li W."/>
            <person name="Chen H.Y."/>
            <person name="Chen S.E."/>
            <person name="Zhou L.G."/>
            <person name="Ni X.B."/>
            <person name="Tian J.H."/>
            <person name="Sheng Y."/>
            <person name="Liu T."/>
            <person name="Pan Y.S."/>
            <person name="Xia L.Y."/>
            <person name="Li J."/>
            <person name="Zhao F."/>
            <person name="Cao W.C."/>
        </authorList>
    </citation>
    <scope>NUCLEOTIDE SEQUENCE [LARGE SCALE GENOMIC DNA]</scope>
    <source>
        <strain evidence="1">Iper-2018</strain>
    </source>
</reference>
<evidence type="ECO:0000313" key="1">
    <source>
        <dbReference type="EMBL" id="KAG0421663.1"/>
    </source>
</evidence>